<dbReference type="Gene3D" id="3.20.20.70">
    <property type="entry name" value="Aldolase class I"/>
    <property type="match status" value="1"/>
</dbReference>
<sequence length="389" mass="41011">MNLLLAPMEGLLDATLRDVLTRAGGISRCVSEFIRVTDTLLPERVFFRVMPELADGGCTPAGVPVRGQLLGSDPVCLADNAARLASLSPHGVDLNFGCPAKVVNRHGGGAALLDEPELMHRILREVCRTVPAGTVVSAKMRLGTQDDARAVECAQALAEGGAKELVVHGRTKLQGYRPPAHWDRIGAIREAVAVPVVANGEIWTVDDARRCQAESGCTDLMLGRGMVCDPGLALAVRAAVAGESAGEGAGTGARAPTGLDWAALQPLLAVFWDRVRLHIVPRHQAGRLKQWLNLLRRHHPEAEAAYQAWRGETDGRRIALGLLGPEGAGPGGEGRTAGARYTAGSLPSGGAFVPTLSPRHVPVFQGPGDLGVRTQERCADRPGAATQDV</sequence>
<dbReference type="EC" id="1.3.1.-" evidence="9"/>
<feature type="active site" description="Proton donor" evidence="9">
    <location>
        <position position="98"/>
    </location>
</feature>
<dbReference type="InterPro" id="IPR042270">
    <property type="entry name" value="DusC_C"/>
</dbReference>
<keyword evidence="4 9" id="KW-0288">FMN</keyword>
<dbReference type="SUPFAM" id="SSF51395">
    <property type="entry name" value="FMN-linked oxidoreductases"/>
    <property type="match status" value="1"/>
</dbReference>
<feature type="domain" description="DUS-like FMN-binding" evidence="11">
    <location>
        <begin position="4"/>
        <end position="235"/>
    </location>
</feature>
<comment type="caution">
    <text evidence="12">The sequence shown here is derived from an EMBL/GenBank/DDBJ whole genome shotgun (WGS) entry which is preliminary data.</text>
</comment>
<feature type="site" description="Interacts with tRNA; defines subfamily-specific binding signature" evidence="9">
    <location>
        <position position="287"/>
    </location>
</feature>
<comment type="similarity">
    <text evidence="9">Belongs to the Dus family. DusC subfamily.</text>
</comment>
<dbReference type="InterPro" id="IPR035587">
    <property type="entry name" value="DUS-like_FMN-bd"/>
</dbReference>
<evidence type="ECO:0000256" key="6">
    <source>
        <dbReference type="ARBA" id="ARBA00022857"/>
    </source>
</evidence>
<dbReference type="Gene3D" id="1.20.225.30">
    <property type="entry name" value="Dihydrouridine synthase, C-terminal recognition domain"/>
    <property type="match status" value="1"/>
</dbReference>
<evidence type="ECO:0000259" key="11">
    <source>
        <dbReference type="Pfam" id="PF01207"/>
    </source>
</evidence>
<evidence type="ECO:0000313" key="12">
    <source>
        <dbReference type="EMBL" id="MCO5975987.1"/>
    </source>
</evidence>
<feature type="region of interest" description="Disordered" evidence="10">
    <location>
        <begin position="366"/>
        <end position="389"/>
    </location>
</feature>
<dbReference type="HAMAP" id="MF_02043">
    <property type="entry name" value="DusC_subfam"/>
    <property type="match status" value="1"/>
</dbReference>
<evidence type="ECO:0000256" key="8">
    <source>
        <dbReference type="ARBA" id="ARBA00023002"/>
    </source>
</evidence>
<dbReference type="PROSITE" id="PS01136">
    <property type="entry name" value="UPF0034"/>
    <property type="match status" value="1"/>
</dbReference>
<feature type="site" description="Interacts with tRNA; defines subfamily-specific binding signature" evidence="9">
    <location>
        <position position="310"/>
    </location>
</feature>
<feature type="site" description="Interacts with tRNA" evidence="9">
    <location>
        <position position="176"/>
    </location>
</feature>
<evidence type="ECO:0000256" key="7">
    <source>
        <dbReference type="ARBA" id="ARBA00022884"/>
    </source>
</evidence>
<feature type="binding site" evidence="9">
    <location>
        <begin position="223"/>
        <end position="224"/>
    </location>
    <ligand>
        <name>FMN</name>
        <dbReference type="ChEBI" id="CHEBI:58210"/>
    </ligand>
</feature>
<reference evidence="12 13" key="1">
    <citation type="submission" date="2022-06" db="EMBL/GenBank/DDBJ databases">
        <title>Ideonella sp. NS12-5 Genome sequencing and assembly.</title>
        <authorList>
            <person name="Jung Y."/>
        </authorList>
    </citation>
    <scope>NUCLEOTIDE SEQUENCE [LARGE SCALE GENOMIC DNA]</scope>
    <source>
        <strain evidence="12 13">NS12-5</strain>
    </source>
</reference>
<dbReference type="PANTHER" id="PTHR11082:SF26">
    <property type="entry name" value="TRNA-DIHYDROURIDINE(16) SYNTHASE"/>
    <property type="match status" value="1"/>
</dbReference>
<evidence type="ECO:0000256" key="4">
    <source>
        <dbReference type="ARBA" id="ARBA00022643"/>
    </source>
</evidence>
<organism evidence="12 13">
    <name type="scientific">Ideonella oryzae</name>
    <dbReference type="NCBI Taxonomy" id="2937441"/>
    <lineage>
        <taxon>Bacteria</taxon>
        <taxon>Pseudomonadati</taxon>
        <taxon>Pseudomonadota</taxon>
        <taxon>Betaproteobacteria</taxon>
        <taxon>Burkholderiales</taxon>
        <taxon>Sphaerotilaceae</taxon>
        <taxon>Ideonella</taxon>
    </lineage>
</organism>
<keyword evidence="7 9" id="KW-0694">RNA-binding</keyword>
<dbReference type="CDD" id="cd02801">
    <property type="entry name" value="DUS_like_FMN"/>
    <property type="match status" value="1"/>
</dbReference>
<dbReference type="InterPro" id="IPR018517">
    <property type="entry name" value="tRNA_hU_synthase_CS"/>
</dbReference>
<keyword evidence="3 9" id="KW-0285">Flavoprotein</keyword>
<accession>A0ABT1BKP6</accession>
<feature type="site" description="Interacts with tRNA; defines subfamily-specific binding signature" evidence="9">
    <location>
        <position position="289"/>
    </location>
</feature>
<keyword evidence="13" id="KW-1185">Reference proteome</keyword>
<evidence type="ECO:0000256" key="10">
    <source>
        <dbReference type="SAM" id="MobiDB-lite"/>
    </source>
</evidence>
<feature type="binding site" evidence="9">
    <location>
        <position position="68"/>
    </location>
    <ligand>
        <name>FMN</name>
        <dbReference type="ChEBI" id="CHEBI:58210"/>
    </ligand>
</feature>
<dbReference type="EMBL" id="JAMXMC010000002">
    <property type="protein sequence ID" value="MCO5975987.1"/>
    <property type="molecule type" value="Genomic_DNA"/>
</dbReference>
<keyword evidence="2 9" id="KW-0820">tRNA-binding</keyword>
<keyword evidence="5 9" id="KW-0819">tRNA processing</keyword>
<evidence type="ECO:0000256" key="1">
    <source>
        <dbReference type="ARBA" id="ARBA00001917"/>
    </source>
</evidence>
<proteinExistence type="inferred from homology"/>
<dbReference type="Pfam" id="PF01207">
    <property type="entry name" value="Dus"/>
    <property type="match status" value="1"/>
</dbReference>
<protein>
    <recommendedName>
        <fullName evidence="9">tRNA-dihydrouridine(16) synthase</fullName>
        <ecNumber evidence="9">1.3.1.-</ecNumber>
    </recommendedName>
    <alternativeName>
        <fullName evidence="9">U16-specific dihydrouridine synthase</fullName>
        <shortName evidence="9">U16-specific Dus</shortName>
    </alternativeName>
    <alternativeName>
        <fullName evidence="9">tRNA-dihydrouridine synthase C</fullName>
    </alternativeName>
</protein>
<feature type="binding site" evidence="9">
    <location>
        <position position="139"/>
    </location>
    <ligand>
        <name>FMN</name>
        <dbReference type="ChEBI" id="CHEBI:58210"/>
    </ligand>
</feature>
<gene>
    <name evidence="9" type="primary">dusC</name>
    <name evidence="12" type="ORF">M0L44_04500</name>
</gene>
<comment type="caution">
    <text evidence="9">Lacks conserved residue(s) required for the propagation of feature annotation.</text>
</comment>
<feature type="site" description="Interacts with tRNA" evidence="9">
    <location>
        <position position="95"/>
    </location>
</feature>
<dbReference type="Proteomes" id="UP001204851">
    <property type="component" value="Unassembled WGS sequence"/>
</dbReference>
<dbReference type="PANTHER" id="PTHR11082">
    <property type="entry name" value="TRNA-DIHYDROURIDINE SYNTHASE"/>
    <property type="match status" value="1"/>
</dbReference>
<evidence type="ECO:0000256" key="3">
    <source>
        <dbReference type="ARBA" id="ARBA00022630"/>
    </source>
</evidence>
<comment type="catalytic activity">
    <reaction evidence="9">
        <text>5,6-dihydrouridine(16) in tRNA + NAD(+) = uridine(16) in tRNA + NADH + H(+)</text>
        <dbReference type="Rhea" id="RHEA:53380"/>
        <dbReference type="Rhea" id="RHEA-COMP:13543"/>
        <dbReference type="Rhea" id="RHEA-COMP:13544"/>
        <dbReference type="ChEBI" id="CHEBI:15378"/>
        <dbReference type="ChEBI" id="CHEBI:57540"/>
        <dbReference type="ChEBI" id="CHEBI:57945"/>
        <dbReference type="ChEBI" id="CHEBI:65315"/>
        <dbReference type="ChEBI" id="CHEBI:74443"/>
    </reaction>
</comment>
<keyword evidence="8 9" id="KW-0560">Oxidoreductase</keyword>
<dbReference type="RefSeq" id="WP_252768462.1">
    <property type="nucleotide sequence ID" value="NZ_JAMXMC010000002.1"/>
</dbReference>
<evidence type="ECO:0000256" key="2">
    <source>
        <dbReference type="ARBA" id="ARBA00022555"/>
    </source>
</evidence>
<evidence type="ECO:0000256" key="9">
    <source>
        <dbReference type="HAMAP-Rule" id="MF_02043"/>
    </source>
</evidence>
<keyword evidence="6 9" id="KW-0521">NADP</keyword>
<dbReference type="InterPro" id="IPR032886">
    <property type="entry name" value="DusC"/>
</dbReference>
<feature type="site" description="Interacts with tRNA; defines subfamily-specific binding signature" evidence="9">
    <location>
        <position position="35"/>
    </location>
</feature>
<evidence type="ECO:0000256" key="5">
    <source>
        <dbReference type="ARBA" id="ARBA00022694"/>
    </source>
</evidence>
<evidence type="ECO:0000313" key="13">
    <source>
        <dbReference type="Proteomes" id="UP001204851"/>
    </source>
</evidence>
<comment type="catalytic activity">
    <reaction evidence="9">
        <text>5,6-dihydrouridine(16) in tRNA + NADP(+) = uridine(16) in tRNA + NADPH + H(+)</text>
        <dbReference type="Rhea" id="RHEA:53376"/>
        <dbReference type="Rhea" id="RHEA-COMP:13543"/>
        <dbReference type="Rhea" id="RHEA-COMP:13544"/>
        <dbReference type="ChEBI" id="CHEBI:15378"/>
        <dbReference type="ChEBI" id="CHEBI:57783"/>
        <dbReference type="ChEBI" id="CHEBI:58349"/>
        <dbReference type="ChEBI" id="CHEBI:65315"/>
        <dbReference type="ChEBI" id="CHEBI:74443"/>
    </reaction>
</comment>
<name>A0ABT1BKP6_9BURK</name>
<comment type="cofactor">
    <cofactor evidence="1 9">
        <name>FMN</name>
        <dbReference type="ChEBI" id="CHEBI:58210"/>
    </cofactor>
</comment>
<comment type="function">
    <text evidence="9">Catalyzes the synthesis of 5,6-dihydrouridine (D), a modified base found in the D-loop of most tRNAs, via the reduction of the C5-C6 double bond in target uridines. Specifically modifies U16 in tRNAs.</text>
</comment>
<dbReference type="InterPro" id="IPR013785">
    <property type="entry name" value="Aldolase_TIM"/>
</dbReference>
<feature type="binding site" evidence="9">
    <location>
        <begin position="199"/>
        <end position="201"/>
    </location>
    <ligand>
        <name>FMN</name>
        <dbReference type="ChEBI" id="CHEBI:58210"/>
    </ligand>
</feature>